<dbReference type="AlphaFoldDB" id="A0A812NB44"/>
<evidence type="ECO:0000313" key="2">
    <source>
        <dbReference type="Proteomes" id="UP000649617"/>
    </source>
</evidence>
<evidence type="ECO:0008006" key="3">
    <source>
        <dbReference type="Google" id="ProtNLM"/>
    </source>
</evidence>
<name>A0A812NB44_SYMPI</name>
<dbReference type="Proteomes" id="UP000649617">
    <property type="component" value="Unassembled WGS sequence"/>
</dbReference>
<comment type="caution">
    <text evidence="1">The sequence shown here is derived from an EMBL/GenBank/DDBJ whole genome shotgun (WGS) entry which is preliminary data.</text>
</comment>
<organism evidence="1 2">
    <name type="scientific">Symbiodinium pilosum</name>
    <name type="common">Dinoflagellate</name>
    <dbReference type="NCBI Taxonomy" id="2952"/>
    <lineage>
        <taxon>Eukaryota</taxon>
        <taxon>Sar</taxon>
        <taxon>Alveolata</taxon>
        <taxon>Dinophyceae</taxon>
        <taxon>Suessiales</taxon>
        <taxon>Symbiodiniaceae</taxon>
        <taxon>Symbiodinium</taxon>
    </lineage>
</organism>
<evidence type="ECO:0000313" key="1">
    <source>
        <dbReference type="EMBL" id="CAE7297616.1"/>
    </source>
</evidence>
<sequence length="195" mass="21358">HMRQTQSGGKELLSALQTDGYIRVDIDAAEEAVLVKALEEFAERRSFRYPPIPGAATASAAPPTMPRPFARCFDLLYSVACTAALVMEGRGRRVPKAPPCGDEGRGPFERKGGPWPFSSSFFNIFNYDHGCLNSHIDRGVLTVVYGKRTESESDETTRLWIRKPGSDEPGWVAPKSGHLLLWAGEGFPAAPAVEH</sequence>
<proteinExistence type="predicted"/>
<feature type="non-terminal residue" evidence="1">
    <location>
        <position position="1"/>
    </location>
</feature>
<gene>
    <name evidence="1" type="ORF">SPIL2461_LOCUS6707</name>
</gene>
<accession>A0A812NB44</accession>
<dbReference type="EMBL" id="CAJNIZ010010269">
    <property type="protein sequence ID" value="CAE7297616.1"/>
    <property type="molecule type" value="Genomic_DNA"/>
</dbReference>
<reference evidence="1" key="1">
    <citation type="submission" date="2021-02" db="EMBL/GenBank/DDBJ databases">
        <authorList>
            <person name="Dougan E. K."/>
            <person name="Rhodes N."/>
            <person name="Thang M."/>
            <person name="Chan C."/>
        </authorList>
    </citation>
    <scope>NUCLEOTIDE SEQUENCE</scope>
</reference>
<protein>
    <recommendedName>
        <fullName evidence="3">Fe2OG dioxygenase domain-containing protein</fullName>
    </recommendedName>
</protein>
<feature type="non-terminal residue" evidence="1">
    <location>
        <position position="195"/>
    </location>
</feature>
<dbReference type="OrthoDB" id="288590at2759"/>
<keyword evidence="2" id="KW-1185">Reference proteome</keyword>